<evidence type="ECO:0000256" key="1">
    <source>
        <dbReference type="ARBA" id="ARBA00022729"/>
    </source>
</evidence>
<dbReference type="Pfam" id="PF18962">
    <property type="entry name" value="Por_Secre_tail"/>
    <property type="match status" value="1"/>
</dbReference>
<dbReference type="OrthoDB" id="5381604at2"/>
<organism evidence="4 7">
    <name type="scientific">Algibacter amylolyticus</name>
    <dbReference type="NCBI Taxonomy" id="1608400"/>
    <lineage>
        <taxon>Bacteria</taxon>
        <taxon>Pseudomonadati</taxon>
        <taxon>Bacteroidota</taxon>
        <taxon>Flavobacteriia</taxon>
        <taxon>Flavobacteriales</taxon>
        <taxon>Flavobacteriaceae</taxon>
        <taxon>Algibacter</taxon>
    </lineage>
</organism>
<evidence type="ECO:0000313" key="4">
    <source>
        <dbReference type="EMBL" id="KAA5824802.1"/>
    </source>
</evidence>
<proteinExistence type="predicted"/>
<feature type="domain" description="Secretion system C-terminal sorting" evidence="3">
    <location>
        <begin position="360"/>
        <end position="431"/>
    </location>
</feature>
<sequence length="433" mass="46205">MKKITILCILMVLPFLAIGQLNDYTFDVDNNTEGWTDGGLDISVASPNPSGGFLFAEGKGVGTGFPQIRSEFFAPLLAVAANQIIRVTIVAENATDNDKWQFVNLDEGSISFTAAESIAFTMPIVTAGNGMSTFEFDVPRNTDNTDGGIERFSLRANKNAATGVTGTLKIDSITITLITITSESAYVSNPDFETGPLDDWTLNGSDVSMSSPTAVAGNGSANAIQIAFDGPITSQGNSIDNVVFDFGQTVNPSEVTAQLDAMATNAGAQFQVSIRTFDAANNTVETINSGSIGIDAINTWETIEISKAVSQPFNKILFRLRFRGDAEAGDTVTIDNVASEFSYVTLNIEDGVTNDKAFKIYPNPTKGDVLYVNSLNQLASSVSVYNITGKLVLQSNEIIDSKINISNLNNGVYVVRIKGDSNGDSIKKLVVNK</sequence>
<evidence type="ECO:0000259" key="3">
    <source>
        <dbReference type="Pfam" id="PF18962"/>
    </source>
</evidence>
<dbReference type="InterPro" id="IPR026444">
    <property type="entry name" value="Secre_tail"/>
</dbReference>
<dbReference type="EMBL" id="VMBF01000005">
    <property type="protein sequence ID" value="TSJ75967.1"/>
    <property type="molecule type" value="Genomic_DNA"/>
</dbReference>
<dbReference type="Gene3D" id="2.60.120.260">
    <property type="entry name" value="Galactose-binding domain-like"/>
    <property type="match status" value="1"/>
</dbReference>
<evidence type="ECO:0000313" key="6">
    <source>
        <dbReference type="Proteomes" id="UP000315145"/>
    </source>
</evidence>
<dbReference type="Proteomes" id="UP000315145">
    <property type="component" value="Unassembled WGS sequence"/>
</dbReference>
<name>A0A5M7B5Z6_9FLAO</name>
<gene>
    <name evidence="4" type="ORF">F2B50_08965</name>
    <name evidence="5" type="ORF">FPF71_08965</name>
</gene>
<reference evidence="4 7" key="1">
    <citation type="journal article" date="2015" name="Int. J. Syst. Evol. Microbiol.">
        <title>Algibacter amylolyticus sp. nov., isolated from intertidal sediment.</title>
        <authorList>
            <person name="Zhang D.C."/>
            <person name="Wu J."/>
            <person name="Neuner K."/>
            <person name="Yao J."/>
            <person name="Margesin R."/>
        </authorList>
    </citation>
    <scope>NUCLEOTIDE SEQUENCE [LARGE SCALE GENOMIC DNA]</scope>
    <source>
        <strain evidence="4 7">RU-4-M-4</strain>
    </source>
</reference>
<dbReference type="Proteomes" id="UP000322315">
    <property type="component" value="Unassembled WGS sequence"/>
</dbReference>
<dbReference type="EMBL" id="VWRS01000005">
    <property type="protein sequence ID" value="KAA5824802.1"/>
    <property type="molecule type" value="Genomic_DNA"/>
</dbReference>
<evidence type="ECO:0000313" key="7">
    <source>
        <dbReference type="Proteomes" id="UP000322315"/>
    </source>
</evidence>
<evidence type="ECO:0000256" key="2">
    <source>
        <dbReference type="SAM" id="SignalP"/>
    </source>
</evidence>
<accession>A0A5M7B5Z6</accession>
<reference evidence="5 6" key="2">
    <citation type="submission" date="2019-07" db="EMBL/GenBank/DDBJ databases">
        <title>Algibacter marinivivus sp. nov., isolated from the surface of a marine red alga.</title>
        <authorList>
            <person name="Zhong X."/>
            <person name="Xu W."/>
            <person name="Zhang Y."/>
            <person name="Zhang Q."/>
            <person name="Du Z."/>
        </authorList>
    </citation>
    <scope>NUCLEOTIDE SEQUENCE [LARGE SCALE GENOMIC DNA]</scope>
    <source>
        <strain evidence="5 6">RU-4-M-4</strain>
    </source>
</reference>
<feature type="signal peptide" evidence="2">
    <location>
        <begin position="1"/>
        <end position="19"/>
    </location>
</feature>
<comment type="caution">
    <text evidence="4">The sequence shown here is derived from an EMBL/GenBank/DDBJ whole genome shotgun (WGS) entry which is preliminary data.</text>
</comment>
<protein>
    <submittedName>
        <fullName evidence="4">T9SS type A sorting domain-containing protein</fullName>
    </submittedName>
</protein>
<dbReference type="NCBIfam" id="TIGR04183">
    <property type="entry name" value="Por_Secre_tail"/>
    <property type="match status" value="1"/>
</dbReference>
<reference evidence="4" key="3">
    <citation type="submission" date="2019-09" db="EMBL/GenBank/DDBJ databases">
        <authorList>
            <person name="Zhang D.-C."/>
        </authorList>
    </citation>
    <scope>NUCLEOTIDE SEQUENCE</scope>
    <source>
        <strain evidence="4">RU-4-M-4</strain>
    </source>
</reference>
<keyword evidence="1 2" id="KW-0732">Signal</keyword>
<dbReference type="AlphaFoldDB" id="A0A5M7B5Z6"/>
<feature type="chain" id="PRO_5024453094" evidence="2">
    <location>
        <begin position="20"/>
        <end position="433"/>
    </location>
</feature>
<dbReference type="RefSeq" id="WP_144116345.1">
    <property type="nucleotide sequence ID" value="NZ_JACHGE010000006.1"/>
</dbReference>
<evidence type="ECO:0000313" key="5">
    <source>
        <dbReference type="EMBL" id="TSJ75967.1"/>
    </source>
</evidence>
<keyword evidence="6" id="KW-1185">Reference proteome</keyword>